<comment type="caution">
    <text evidence="2">The sequence shown here is derived from an EMBL/GenBank/DDBJ whole genome shotgun (WGS) entry which is preliminary data.</text>
</comment>
<reference evidence="2" key="1">
    <citation type="journal article" date="2015" name="Nature">
        <title>Complex archaea that bridge the gap between prokaryotes and eukaryotes.</title>
        <authorList>
            <person name="Spang A."/>
            <person name="Saw J.H."/>
            <person name="Jorgensen S.L."/>
            <person name="Zaremba-Niedzwiedzka K."/>
            <person name="Martijn J."/>
            <person name="Lind A.E."/>
            <person name="van Eijk R."/>
            <person name="Schleper C."/>
            <person name="Guy L."/>
            <person name="Ettema T.J."/>
        </authorList>
    </citation>
    <scope>NUCLEOTIDE SEQUENCE</scope>
</reference>
<keyword evidence="1" id="KW-1133">Transmembrane helix</keyword>
<gene>
    <name evidence="2" type="ORF">LCGC14_1171410</name>
</gene>
<evidence type="ECO:0000256" key="1">
    <source>
        <dbReference type="SAM" id="Phobius"/>
    </source>
</evidence>
<keyword evidence="1" id="KW-0812">Transmembrane</keyword>
<proteinExistence type="predicted"/>
<dbReference type="AlphaFoldDB" id="A0A0F9LUK6"/>
<accession>A0A0F9LUK6</accession>
<name>A0A0F9LUK6_9ZZZZ</name>
<protein>
    <submittedName>
        <fullName evidence="2">Uncharacterized protein</fullName>
    </submittedName>
</protein>
<feature type="transmembrane region" description="Helical" evidence="1">
    <location>
        <begin position="104"/>
        <end position="131"/>
    </location>
</feature>
<dbReference type="EMBL" id="LAZR01005789">
    <property type="protein sequence ID" value="KKM97108.1"/>
    <property type="molecule type" value="Genomic_DNA"/>
</dbReference>
<organism evidence="2">
    <name type="scientific">marine sediment metagenome</name>
    <dbReference type="NCBI Taxonomy" id="412755"/>
    <lineage>
        <taxon>unclassified sequences</taxon>
        <taxon>metagenomes</taxon>
        <taxon>ecological metagenomes</taxon>
    </lineage>
</organism>
<keyword evidence="1" id="KW-0472">Membrane</keyword>
<evidence type="ECO:0000313" key="2">
    <source>
        <dbReference type="EMBL" id="KKM97108.1"/>
    </source>
</evidence>
<sequence>MRFDTFLIGLALFSLTMFVGFAVVQDMSDQYGLEGLDGNLTGGYDINQEMADLSLAQKGKMFGSADEDVGFLDSMIGQAKGVFDLLTSPIRLVYNLMDNVSKAIGVPAIFVKTGNTILTLSIIFGIAYLYFRIRSW</sequence>